<keyword evidence="12" id="KW-1185">Reference proteome</keyword>
<sequence length="1018" mass="112513">MKRAGISTGYQEKPCLDPHDPECPDSAPNKSSGMAPNIGAELTGGCYGFAAKYMHWPEELIIGGIKKNKSGYIQRAHALQTVVQLMGEKELHEFWSDTYKVHHLDWTQEKAALVLETWQRSFSQEVQQIMLKDNGTSQYNVYAFSTATLNDIMNQFSQVNVYKIAIGYIIMLAYAAVTLLRCNDPVRSQCAVGIVGVVLVSFTVAAGLGVCAVLGIAFNASTTQIVPFLALGLGVDDVFLLTYTYADQGSLDVPPEEQTGVLLKKTGLSILLTSLSNMCALFAAAIIPIPALRVFSLQSAVLVLFNLASALLVFPAILSLDLRRRGSGRYDLLCCCSSSSNDIVTADSKGLSKGSDKLQAITHSFSSDRQHTITVTAPSNSQREEKVLKVSSKKVESKIDLLAAIFNGTFSLALVGSVYSPTILKPHMKVMSAVLFIVVLCVSVWGVFKVTDGLDLTDIVPQATNEHAFLSAQGKYFGFYNMYAVTQENFEYPTNQKLLYEFHEAFMRVQNVIKNDDGGLPEFWLSLFRDWLIGLQKAFDRDWKKGSITQERWFQNASDEGILAYKLLVQTGHVDDPIDRSLVTQVKLVDSQGFINPKAFYNYLSAWVTNDALAYGASQGNLHPPPKEWHHDPNDFDLKIPKSTPLIFTQLPFYLHGLNDTATITKMISQVRKVCQHFESLGLPNFPSGIPFLFWEHYINLRQSLGLALAFALGAIFIVISVSLLNIWVAILIILVLAGMILQLLGMMGVFGIKLNAIPAVLLIIAVGIGVHYTIHMSLSFMTSIGNRQRRAQMAVEHMFSPVVHGAITTLLAISVLAFSEFDFIVRYFFYILVALVVVGIVNGLVFLPVLLSLVGPEAEVVPLTHTNRISTPSPKPAHFVRPILYRSSALPRRNAGVSKQCHREPSLTTITEEPSWHSTTHEIIVEPEIVVETTYTHPHVCIFIQVGESNGESGNFAHHSDTKSKQPLITTKVTATAKLKVEIHAPMSKCNFFISIEHVQYVRCIFLSNTQCNCLCT</sequence>
<dbReference type="NCBIfam" id="TIGR00918">
    <property type="entry name" value="2A060602"/>
    <property type="match status" value="1"/>
</dbReference>
<dbReference type="AlphaFoldDB" id="A0ABD0YFG0"/>
<dbReference type="FunFam" id="1.20.1640.10:FF:000027">
    <property type="entry name" value="Blast:Protein patched"/>
    <property type="match status" value="1"/>
</dbReference>
<comment type="caution">
    <text evidence="11">The sequence shown here is derived from an EMBL/GenBank/DDBJ whole genome shotgun (WGS) entry which is preliminary data.</text>
</comment>
<feature type="domain" description="SSD" evidence="10">
    <location>
        <begin position="726"/>
        <end position="854"/>
    </location>
</feature>
<keyword evidence="4 9" id="KW-1133">Transmembrane helix</keyword>
<dbReference type="InterPro" id="IPR004766">
    <property type="entry name" value="TM_rcpt_patched"/>
</dbReference>
<feature type="transmembrane region" description="Helical" evidence="9">
    <location>
        <begin position="161"/>
        <end position="180"/>
    </location>
</feature>
<dbReference type="SUPFAM" id="SSF82866">
    <property type="entry name" value="Multidrug efflux transporter AcrB transmembrane domain"/>
    <property type="match status" value="2"/>
</dbReference>
<dbReference type="InterPro" id="IPR000731">
    <property type="entry name" value="SSD"/>
</dbReference>
<comment type="subcellular location">
    <subcellularLocation>
        <location evidence="1">Membrane</location>
        <topology evidence="1">Multi-pass membrane protein</topology>
    </subcellularLocation>
</comment>
<dbReference type="InterPro" id="IPR053958">
    <property type="entry name" value="HMGCR/SNAP/NPC1-like_SSD"/>
</dbReference>
<evidence type="ECO:0000256" key="5">
    <source>
        <dbReference type="ARBA" id="ARBA00023136"/>
    </source>
</evidence>
<feature type="domain" description="SSD" evidence="10">
    <location>
        <begin position="160"/>
        <end position="320"/>
    </location>
</feature>
<feature type="transmembrane region" description="Helical" evidence="9">
    <location>
        <begin position="828"/>
        <end position="852"/>
    </location>
</feature>
<feature type="transmembrane region" description="Helical" evidence="9">
    <location>
        <begin position="401"/>
        <end position="424"/>
    </location>
</feature>
<feature type="transmembrane region" description="Helical" evidence="9">
    <location>
        <begin position="799"/>
        <end position="819"/>
    </location>
</feature>
<accession>A0ABD0YFG0</accession>
<protein>
    <recommendedName>
        <fullName evidence="10">SSD domain-containing protein</fullName>
    </recommendedName>
</protein>
<feature type="transmembrane region" description="Helical" evidence="9">
    <location>
        <begin position="731"/>
        <end position="753"/>
    </location>
</feature>
<evidence type="ECO:0000256" key="2">
    <source>
        <dbReference type="ARBA" id="ARBA00005585"/>
    </source>
</evidence>
<feature type="transmembrane region" description="Helical" evidence="9">
    <location>
        <begin position="295"/>
        <end position="320"/>
    </location>
</feature>
<keyword evidence="6" id="KW-0675">Receptor</keyword>
<dbReference type="Proteomes" id="UP001558652">
    <property type="component" value="Unassembled WGS sequence"/>
</dbReference>
<evidence type="ECO:0000313" key="12">
    <source>
        <dbReference type="Proteomes" id="UP001558652"/>
    </source>
</evidence>
<gene>
    <name evidence="11" type="ORF">AAG570_012880</name>
</gene>
<evidence type="ECO:0000259" key="10">
    <source>
        <dbReference type="PROSITE" id="PS50156"/>
    </source>
</evidence>
<feature type="region of interest" description="Disordered" evidence="8">
    <location>
        <begin position="1"/>
        <end position="35"/>
    </location>
</feature>
<keyword evidence="7" id="KW-0325">Glycoprotein</keyword>
<keyword evidence="5 9" id="KW-0472">Membrane</keyword>
<feature type="transmembrane region" description="Helical" evidence="9">
    <location>
        <begin position="760"/>
        <end position="779"/>
    </location>
</feature>
<feature type="transmembrane region" description="Helical" evidence="9">
    <location>
        <begin position="705"/>
        <end position="725"/>
    </location>
</feature>
<dbReference type="PANTHER" id="PTHR46022:SF1">
    <property type="entry name" value="PROTEIN PATCHED"/>
    <property type="match status" value="1"/>
</dbReference>
<evidence type="ECO:0000313" key="11">
    <source>
        <dbReference type="EMBL" id="KAL1129936.1"/>
    </source>
</evidence>
<reference evidence="11 12" key="1">
    <citation type="submission" date="2024-07" db="EMBL/GenBank/DDBJ databases">
        <title>Chromosome-level genome assembly of the water stick insect Ranatra chinensis (Heteroptera: Nepidae).</title>
        <authorList>
            <person name="Liu X."/>
        </authorList>
    </citation>
    <scope>NUCLEOTIDE SEQUENCE [LARGE SCALE GENOMIC DNA]</scope>
    <source>
        <strain evidence="11">Cailab_2021Rc</strain>
        <tissue evidence="11">Muscle</tissue>
    </source>
</reference>
<evidence type="ECO:0000256" key="4">
    <source>
        <dbReference type="ARBA" id="ARBA00022989"/>
    </source>
</evidence>
<keyword evidence="3 9" id="KW-0812">Transmembrane</keyword>
<evidence type="ECO:0000256" key="8">
    <source>
        <dbReference type="SAM" id="MobiDB-lite"/>
    </source>
</evidence>
<evidence type="ECO:0000256" key="3">
    <source>
        <dbReference type="ARBA" id="ARBA00022692"/>
    </source>
</evidence>
<evidence type="ECO:0000256" key="9">
    <source>
        <dbReference type="SAM" id="Phobius"/>
    </source>
</evidence>
<proteinExistence type="inferred from homology"/>
<comment type="similarity">
    <text evidence="2">Belongs to the patched family.</text>
</comment>
<organism evidence="11 12">
    <name type="scientific">Ranatra chinensis</name>
    <dbReference type="NCBI Taxonomy" id="642074"/>
    <lineage>
        <taxon>Eukaryota</taxon>
        <taxon>Metazoa</taxon>
        <taxon>Ecdysozoa</taxon>
        <taxon>Arthropoda</taxon>
        <taxon>Hexapoda</taxon>
        <taxon>Insecta</taxon>
        <taxon>Pterygota</taxon>
        <taxon>Neoptera</taxon>
        <taxon>Paraneoptera</taxon>
        <taxon>Hemiptera</taxon>
        <taxon>Heteroptera</taxon>
        <taxon>Panheteroptera</taxon>
        <taxon>Nepomorpha</taxon>
        <taxon>Nepidae</taxon>
        <taxon>Ranatrinae</taxon>
        <taxon>Ranatra</taxon>
    </lineage>
</organism>
<dbReference type="PROSITE" id="PS50156">
    <property type="entry name" value="SSD"/>
    <property type="match status" value="2"/>
</dbReference>
<dbReference type="Pfam" id="PF12349">
    <property type="entry name" value="Sterol-sensing"/>
    <property type="match status" value="1"/>
</dbReference>
<dbReference type="PANTHER" id="PTHR46022">
    <property type="entry name" value="PROTEIN PATCHED"/>
    <property type="match status" value="1"/>
</dbReference>
<evidence type="ECO:0000256" key="7">
    <source>
        <dbReference type="ARBA" id="ARBA00023180"/>
    </source>
</evidence>
<evidence type="ECO:0000256" key="1">
    <source>
        <dbReference type="ARBA" id="ARBA00004141"/>
    </source>
</evidence>
<dbReference type="Gene3D" id="1.20.1640.10">
    <property type="entry name" value="Multidrug efflux transporter AcrB transmembrane domain"/>
    <property type="match status" value="2"/>
</dbReference>
<feature type="transmembrane region" description="Helical" evidence="9">
    <location>
        <begin position="430"/>
        <end position="448"/>
    </location>
</feature>
<name>A0ABD0YFG0_9HEMI</name>
<feature type="transmembrane region" description="Helical" evidence="9">
    <location>
        <begin position="192"/>
        <end position="218"/>
    </location>
</feature>
<evidence type="ECO:0000256" key="6">
    <source>
        <dbReference type="ARBA" id="ARBA00023170"/>
    </source>
</evidence>
<feature type="transmembrane region" description="Helical" evidence="9">
    <location>
        <begin position="267"/>
        <end position="289"/>
    </location>
</feature>
<dbReference type="EMBL" id="JBFDAA010000008">
    <property type="protein sequence ID" value="KAL1129936.1"/>
    <property type="molecule type" value="Genomic_DNA"/>
</dbReference>
<dbReference type="GO" id="GO:0016020">
    <property type="term" value="C:membrane"/>
    <property type="evidence" value="ECO:0007669"/>
    <property type="project" value="UniProtKB-SubCell"/>
</dbReference>